<dbReference type="STRING" id="28885.EI16_08870"/>
<name>A0A067A1Y4_HYDMR</name>
<dbReference type="AlphaFoldDB" id="A0A067A1Y4"/>
<dbReference type="InterPro" id="IPR013976">
    <property type="entry name" value="HDOD"/>
</dbReference>
<dbReference type="PANTHER" id="PTHR33525:SF3">
    <property type="entry name" value="RIBONUCLEASE Y"/>
    <property type="match status" value="1"/>
</dbReference>
<dbReference type="InterPro" id="IPR052340">
    <property type="entry name" value="RNase_Y/CdgJ"/>
</dbReference>
<comment type="caution">
    <text evidence="2">The sequence shown here is derived from an EMBL/GenBank/DDBJ whole genome shotgun (WGS) entry which is preliminary data.</text>
</comment>
<reference evidence="2 3" key="1">
    <citation type="submission" date="2014-04" db="EMBL/GenBank/DDBJ databases">
        <title>Draft genome sequence of Hydrogenovibrio marinus MH-110, a model organism for aerobic H2 metabolism.</title>
        <authorList>
            <person name="Cha H.J."/>
            <person name="Jo B.H."/>
            <person name="Hwang B.H."/>
        </authorList>
    </citation>
    <scope>NUCLEOTIDE SEQUENCE [LARGE SCALE GENOMIC DNA]</scope>
    <source>
        <strain evidence="2 3">MH-110</strain>
    </source>
</reference>
<feature type="domain" description="HDOD" evidence="1">
    <location>
        <begin position="17"/>
        <end position="207"/>
    </location>
</feature>
<keyword evidence="3" id="KW-1185">Reference proteome</keyword>
<dbReference type="Pfam" id="PF08668">
    <property type="entry name" value="HDOD"/>
    <property type="match status" value="1"/>
</dbReference>
<sequence>MEQRLRKAIDVIKGVKIPDLPKEIMELDMELACKFPNNQKVADIIESNTKLSGEVLRLVNSPVMKLKSPVTSIREAVDRLGYDNLKNLVIAAAIKNMFDKPQVQEIVEHSTDTAFCCAELSEHIADVSRDEAYLLGLFHNGGCLMLATKDPENYLKIFSHMNTHPVSGVHKEFELYDTYHMDVGLLLGQKWKLPIDMLNVILNHHDDAEHSNDKLRAMTSMIKVANIIVNEVSYGSYMTEEAYSYLDRACGDLMIDKDSVNAVRRALVAFA</sequence>
<gene>
    <name evidence="2" type="ORF">EI16_08870</name>
</gene>
<evidence type="ECO:0000313" key="3">
    <source>
        <dbReference type="Proteomes" id="UP000027341"/>
    </source>
</evidence>
<accession>A0A067A1Y4</accession>
<dbReference type="Gene3D" id="1.10.3210.10">
    <property type="entry name" value="Hypothetical protein af1432"/>
    <property type="match status" value="1"/>
</dbReference>
<dbReference type="EMBL" id="JMIU01000001">
    <property type="protein sequence ID" value="KDN96375.1"/>
    <property type="molecule type" value="Genomic_DNA"/>
</dbReference>
<dbReference type="Proteomes" id="UP000027341">
    <property type="component" value="Unassembled WGS sequence"/>
</dbReference>
<dbReference type="SUPFAM" id="SSF109604">
    <property type="entry name" value="HD-domain/PDEase-like"/>
    <property type="match status" value="1"/>
</dbReference>
<protein>
    <submittedName>
        <fullName evidence="2">Signal transduction protein</fullName>
    </submittedName>
</protein>
<dbReference type="PANTHER" id="PTHR33525">
    <property type="match status" value="1"/>
</dbReference>
<evidence type="ECO:0000313" key="2">
    <source>
        <dbReference type="EMBL" id="KDN96375.1"/>
    </source>
</evidence>
<organism evidence="2 3">
    <name type="scientific">Hydrogenovibrio marinus</name>
    <dbReference type="NCBI Taxonomy" id="28885"/>
    <lineage>
        <taxon>Bacteria</taxon>
        <taxon>Pseudomonadati</taxon>
        <taxon>Pseudomonadota</taxon>
        <taxon>Gammaproteobacteria</taxon>
        <taxon>Thiotrichales</taxon>
        <taxon>Piscirickettsiaceae</taxon>
        <taxon>Hydrogenovibrio</taxon>
    </lineage>
</organism>
<dbReference type="PROSITE" id="PS51833">
    <property type="entry name" value="HDOD"/>
    <property type="match status" value="1"/>
</dbReference>
<dbReference type="RefSeq" id="WP_029912406.1">
    <property type="nucleotide sequence ID" value="NZ_AP020335.1"/>
</dbReference>
<evidence type="ECO:0000259" key="1">
    <source>
        <dbReference type="PROSITE" id="PS51833"/>
    </source>
</evidence>
<proteinExistence type="predicted"/>